<name>A0A835EBX6_9POAL</name>
<sequence length="554" mass="60950">MEGKKSPPKNRIPPKNGYDLTNEAPANGARTEEDPGSASFDWSEGSDPEDVRIEASGVKGVGHVRLARPRPLGSEGQTPARDPVYRRARTVEKGGVPKTLPKSNLTCEGEGVRPTSSPDRHPTSPARLPTEKADLQPCAWEKRPRRKLPRSYQWGGERHAAAKEGQTTVGGVRPSRGSLPNQYKPSVLRGVRYPVCHPPTNKHVNNELCVQELSNHPDSPHADTAGLAKVAAAKGAIDANSSITILNALQTKPGMDSNTWELLNQCQGKRLDLRNKRDVKEAMDTAKELVRNCEHRFAKAKVPSPLLHRYTQALSCGTLEPASNQLAALRPGPQLPLMNERDVLRPAGTSPRWRAESGDLVVGREDEIDRVNSAVLVRRRQDGHRRGPSAADRTRRGVRGPRRRAHLPPALATSSFKVHIAGAQRARPTRWPSLCRLKAAYEEHHGMQMQQIQTEALVDAAEFSPTATFQAIDLVFWLVIEAAARRRDCSWITGRSRSQQRTALGAQGRKLLEEGGTRAEEAARAELPKRDDIVAKAVVRSPSGLYNPNHQARI</sequence>
<gene>
    <name evidence="2" type="ORF">HU200_043463</name>
</gene>
<feature type="region of interest" description="Disordered" evidence="1">
    <location>
        <begin position="380"/>
        <end position="404"/>
    </location>
</feature>
<feature type="region of interest" description="Disordered" evidence="1">
    <location>
        <begin position="155"/>
        <end position="184"/>
    </location>
</feature>
<evidence type="ECO:0000313" key="2">
    <source>
        <dbReference type="EMBL" id="KAF8686636.1"/>
    </source>
</evidence>
<feature type="compositionally biased region" description="Basic and acidic residues" evidence="1">
    <location>
        <begin position="83"/>
        <end position="92"/>
    </location>
</feature>
<protein>
    <submittedName>
        <fullName evidence="2">Uncharacterized protein</fullName>
    </submittedName>
</protein>
<keyword evidence="3" id="KW-1185">Reference proteome</keyword>
<proteinExistence type="predicted"/>
<dbReference type="EMBL" id="JACEFO010002063">
    <property type="protein sequence ID" value="KAF8686636.1"/>
    <property type="molecule type" value="Genomic_DNA"/>
</dbReference>
<evidence type="ECO:0000313" key="3">
    <source>
        <dbReference type="Proteomes" id="UP000636709"/>
    </source>
</evidence>
<feature type="region of interest" description="Disordered" evidence="1">
    <location>
        <begin position="1"/>
        <end position="129"/>
    </location>
</feature>
<dbReference type="OrthoDB" id="686060at2759"/>
<dbReference type="AlphaFoldDB" id="A0A835EBX6"/>
<dbReference type="Gene3D" id="1.20.140.40">
    <property type="entry name" value="Invertase/pectin methylesterase inhibitor family protein"/>
    <property type="match status" value="1"/>
</dbReference>
<organism evidence="2 3">
    <name type="scientific">Digitaria exilis</name>
    <dbReference type="NCBI Taxonomy" id="1010633"/>
    <lineage>
        <taxon>Eukaryota</taxon>
        <taxon>Viridiplantae</taxon>
        <taxon>Streptophyta</taxon>
        <taxon>Embryophyta</taxon>
        <taxon>Tracheophyta</taxon>
        <taxon>Spermatophyta</taxon>
        <taxon>Magnoliopsida</taxon>
        <taxon>Liliopsida</taxon>
        <taxon>Poales</taxon>
        <taxon>Poaceae</taxon>
        <taxon>PACMAD clade</taxon>
        <taxon>Panicoideae</taxon>
        <taxon>Panicodae</taxon>
        <taxon>Paniceae</taxon>
        <taxon>Anthephorinae</taxon>
        <taxon>Digitaria</taxon>
    </lineage>
</organism>
<accession>A0A835EBX6</accession>
<dbReference type="SUPFAM" id="SSF101148">
    <property type="entry name" value="Plant invertase/pectin methylesterase inhibitor"/>
    <property type="match status" value="1"/>
</dbReference>
<dbReference type="InterPro" id="IPR035513">
    <property type="entry name" value="Invertase/methylesterase_inhib"/>
</dbReference>
<comment type="caution">
    <text evidence="2">The sequence shown here is derived from an EMBL/GenBank/DDBJ whole genome shotgun (WGS) entry which is preliminary data.</text>
</comment>
<reference evidence="2" key="1">
    <citation type="submission" date="2020-07" db="EMBL/GenBank/DDBJ databases">
        <title>Genome sequence and genetic diversity analysis of an under-domesticated orphan crop, white fonio (Digitaria exilis).</title>
        <authorList>
            <person name="Bennetzen J.L."/>
            <person name="Chen S."/>
            <person name="Ma X."/>
            <person name="Wang X."/>
            <person name="Yssel A.E.J."/>
            <person name="Chaluvadi S.R."/>
            <person name="Johnson M."/>
            <person name="Gangashetty P."/>
            <person name="Hamidou F."/>
            <person name="Sanogo M.D."/>
            <person name="Zwaenepoel A."/>
            <person name="Wallace J."/>
            <person name="Van De Peer Y."/>
            <person name="Van Deynze A."/>
        </authorList>
    </citation>
    <scope>NUCLEOTIDE SEQUENCE</scope>
    <source>
        <tissue evidence="2">Leaves</tissue>
    </source>
</reference>
<dbReference type="Proteomes" id="UP000636709">
    <property type="component" value="Unassembled WGS sequence"/>
</dbReference>
<evidence type="ECO:0000256" key="1">
    <source>
        <dbReference type="SAM" id="MobiDB-lite"/>
    </source>
</evidence>